<comment type="caution">
    <text evidence="9">The sequence shown here is derived from an EMBL/GenBank/DDBJ whole genome shotgun (WGS) entry which is preliminary data.</text>
</comment>
<dbReference type="GO" id="GO:0022857">
    <property type="term" value="F:transmembrane transporter activity"/>
    <property type="evidence" value="ECO:0007669"/>
    <property type="project" value="InterPro"/>
</dbReference>
<evidence type="ECO:0000256" key="7">
    <source>
        <dbReference type="SAM" id="Phobius"/>
    </source>
</evidence>
<feature type="transmembrane region" description="Helical" evidence="7">
    <location>
        <begin position="424"/>
        <end position="447"/>
    </location>
</feature>
<dbReference type="PROSITE" id="PS50850">
    <property type="entry name" value="MFS"/>
    <property type="match status" value="1"/>
</dbReference>
<comment type="subcellular location">
    <subcellularLocation>
        <location evidence="1">Membrane</location>
        <topology evidence="1">Multi-pass membrane protein</topology>
    </subcellularLocation>
</comment>
<organism evidence="9 10">
    <name type="scientific">Buddleja alternifolia</name>
    <dbReference type="NCBI Taxonomy" id="168488"/>
    <lineage>
        <taxon>Eukaryota</taxon>
        <taxon>Viridiplantae</taxon>
        <taxon>Streptophyta</taxon>
        <taxon>Embryophyta</taxon>
        <taxon>Tracheophyta</taxon>
        <taxon>Spermatophyta</taxon>
        <taxon>Magnoliopsida</taxon>
        <taxon>eudicotyledons</taxon>
        <taxon>Gunneridae</taxon>
        <taxon>Pentapetalae</taxon>
        <taxon>asterids</taxon>
        <taxon>lamiids</taxon>
        <taxon>Lamiales</taxon>
        <taxon>Scrophulariaceae</taxon>
        <taxon>Buddlejeae</taxon>
        <taxon>Buddleja</taxon>
    </lineage>
</organism>
<dbReference type="EMBL" id="WHWC01000009">
    <property type="protein sequence ID" value="KAG8376300.1"/>
    <property type="molecule type" value="Genomic_DNA"/>
</dbReference>
<keyword evidence="3 7" id="KW-0812">Transmembrane</keyword>
<feature type="transmembrane region" description="Helical" evidence="7">
    <location>
        <begin position="277"/>
        <end position="299"/>
    </location>
</feature>
<protein>
    <recommendedName>
        <fullName evidence="8">Major facilitator superfamily (MFS) profile domain-containing protein</fullName>
    </recommendedName>
</protein>
<dbReference type="AlphaFoldDB" id="A0AAV6XAR9"/>
<feature type="transmembrane region" description="Helical" evidence="7">
    <location>
        <begin position="365"/>
        <end position="383"/>
    </location>
</feature>
<feature type="transmembrane region" description="Helical" evidence="7">
    <location>
        <begin position="29"/>
        <end position="55"/>
    </location>
</feature>
<reference evidence="9" key="1">
    <citation type="submission" date="2019-10" db="EMBL/GenBank/DDBJ databases">
        <authorList>
            <person name="Zhang R."/>
            <person name="Pan Y."/>
            <person name="Wang J."/>
            <person name="Ma R."/>
            <person name="Yu S."/>
        </authorList>
    </citation>
    <scope>NUCLEOTIDE SEQUENCE</scope>
    <source>
        <strain evidence="9">LA-IB0</strain>
        <tissue evidence="9">Leaf</tissue>
    </source>
</reference>
<evidence type="ECO:0000256" key="6">
    <source>
        <dbReference type="ARBA" id="ARBA00044504"/>
    </source>
</evidence>
<feature type="transmembrane region" description="Helical" evidence="7">
    <location>
        <begin position="336"/>
        <end position="358"/>
    </location>
</feature>
<evidence type="ECO:0000259" key="8">
    <source>
        <dbReference type="PROSITE" id="PS50850"/>
    </source>
</evidence>
<dbReference type="Gene3D" id="1.20.1250.20">
    <property type="entry name" value="MFS general substrate transporter like domains"/>
    <property type="match status" value="1"/>
</dbReference>
<dbReference type="InterPro" id="IPR020846">
    <property type="entry name" value="MFS_dom"/>
</dbReference>
<evidence type="ECO:0000313" key="10">
    <source>
        <dbReference type="Proteomes" id="UP000826271"/>
    </source>
</evidence>
<feature type="transmembrane region" description="Helical" evidence="7">
    <location>
        <begin position="453"/>
        <end position="473"/>
    </location>
</feature>
<evidence type="ECO:0000256" key="3">
    <source>
        <dbReference type="ARBA" id="ARBA00022692"/>
    </source>
</evidence>
<feature type="transmembrane region" description="Helical" evidence="7">
    <location>
        <begin position="67"/>
        <end position="88"/>
    </location>
</feature>
<feature type="domain" description="Major facilitator superfamily (MFS) profile" evidence="8">
    <location>
        <begin position="30"/>
        <end position="478"/>
    </location>
</feature>
<comment type="similarity">
    <text evidence="6">Belongs to the major facilitator superfamily. Phosphate:H(+) symporter (TC 2.A.1.9) family.</text>
</comment>
<evidence type="ECO:0000256" key="5">
    <source>
        <dbReference type="ARBA" id="ARBA00023136"/>
    </source>
</evidence>
<evidence type="ECO:0000256" key="2">
    <source>
        <dbReference type="ARBA" id="ARBA00022448"/>
    </source>
</evidence>
<keyword evidence="5 7" id="KW-0472">Membrane</keyword>
<dbReference type="InterPro" id="IPR005829">
    <property type="entry name" value="Sugar_transporter_CS"/>
</dbReference>
<dbReference type="Pfam" id="PF00083">
    <property type="entry name" value="Sugar_tr"/>
    <property type="match status" value="1"/>
</dbReference>
<evidence type="ECO:0000256" key="1">
    <source>
        <dbReference type="ARBA" id="ARBA00004141"/>
    </source>
</evidence>
<dbReference type="InterPro" id="IPR005828">
    <property type="entry name" value="MFS_sugar_transport-like"/>
</dbReference>
<gene>
    <name evidence="9" type="ORF">BUALT_Bualt09G0048900</name>
</gene>
<name>A0AAV6XAR9_9LAMI</name>
<dbReference type="Proteomes" id="UP000826271">
    <property type="component" value="Unassembled WGS sequence"/>
</dbReference>
<keyword evidence="2" id="KW-0813">Transport</keyword>
<evidence type="ECO:0000313" key="9">
    <source>
        <dbReference type="EMBL" id="KAG8376300.1"/>
    </source>
</evidence>
<feature type="transmembrane region" description="Helical" evidence="7">
    <location>
        <begin position="153"/>
        <end position="175"/>
    </location>
</feature>
<accession>A0AAV6XAR9</accession>
<feature type="transmembrane region" description="Helical" evidence="7">
    <location>
        <begin position="120"/>
        <end position="141"/>
    </location>
</feature>
<dbReference type="SUPFAM" id="SSF103473">
    <property type="entry name" value="MFS general substrate transporter"/>
    <property type="match status" value="1"/>
</dbReference>
<keyword evidence="10" id="KW-1185">Reference proteome</keyword>
<feature type="transmembrane region" description="Helical" evidence="7">
    <location>
        <begin position="389"/>
        <end position="412"/>
    </location>
</feature>
<proteinExistence type="inferred from homology"/>
<dbReference type="GO" id="GO:0016020">
    <property type="term" value="C:membrane"/>
    <property type="evidence" value="ECO:0007669"/>
    <property type="project" value="UniProtKB-SubCell"/>
</dbReference>
<keyword evidence="4 7" id="KW-1133">Transmembrane helix</keyword>
<evidence type="ECO:0000256" key="4">
    <source>
        <dbReference type="ARBA" id="ARBA00022989"/>
    </source>
</evidence>
<sequence length="490" mass="53495">MGDDDDERRHGYTVDDALSTLGFGNFQRLALAFAGIGWCSDAMEISLLSFIGPALKSEWLISSYEESLLSSAVFGGMFIGSYFWGFIADVYGRRMGIRGVTIITSGAGLLSAFAPDYKSLVILRFIVGFAAAGGHVFQSWFLEFIPKSNRGAWMLATSLFWVLGELLEASLFWIVMPRLGWRWSLALSCVPSLTMFIVSTLAPESPRYLFMKGKTNEAIGVLEKVALMNKKELPTGNLVPDHQRTLRVDLEEHVPSDVTHLLSSNEKQTTSTVGKSLLYLFSSEFLGTTLLLCLVNFAYSFSYYGLQLMISGLSSGQSDCGPSNSILSKNVPKDTLYLNVLITYIAELQGLILAVVLIDRLGRKLSVETLTMLSVVLILPLLSHQNGTVTVSLLIGVRMFLSAAFSTLGVYAKEVYPTSVRVSGSGLVTSVGKIGGMICPLVAVGLVRECHQTLAAIVFGIVMLISGICVIYFRFEMKGRALSDFEGNIE</sequence>
<dbReference type="PROSITE" id="PS00216">
    <property type="entry name" value="SUGAR_TRANSPORT_1"/>
    <property type="match status" value="1"/>
</dbReference>
<dbReference type="PANTHER" id="PTHR23511:SF5">
    <property type="entry name" value="MAJOR FACILITATOR-TYPE TRANSPORTER HXNZ-RELATED"/>
    <property type="match status" value="1"/>
</dbReference>
<dbReference type="InterPro" id="IPR036259">
    <property type="entry name" value="MFS_trans_sf"/>
</dbReference>
<dbReference type="PANTHER" id="PTHR23511">
    <property type="entry name" value="SYNAPTIC VESICLE GLYCOPROTEIN 2"/>
    <property type="match status" value="1"/>
</dbReference>